<feature type="compositionally biased region" description="Basic and acidic residues" evidence="1">
    <location>
        <begin position="214"/>
        <end position="227"/>
    </location>
</feature>
<reference evidence="2 3" key="1">
    <citation type="submission" date="2020-05" db="EMBL/GenBank/DDBJ databases">
        <authorList>
            <person name="Campoy J."/>
            <person name="Schneeberger K."/>
            <person name="Spophaly S."/>
        </authorList>
    </citation>
    <scope>NUCLEOTIDE SEQUENCE [LARGE SCALE GENOMIC DNA]</scope>
    <source>
        <strain evidence="2">PruArmRojPasFocal</strain>
    </source>
</reference>
<feature type="compositionally biased region" description="Basic and acidic residues" evidence="1">
    <location>
        <begin position="184"/>
        <end position="204"/>
    </location>
</feature>
<dbReference type="GO" id="GO:0005829">
    <property type="term" value="C:cytosol"/>
    <property type="evidence" value="ECO:0007669"/>
    <property type="project" value="TreeGrafter"/>
</dbReference>
<dbReference type="Proteomes" id="UP000507222">
    <property type="component" value="Unassembled WGS sequence"/>
</dbReference>
<feature type="region of interest" description="Disordered" evidence="1">
    <location>
        <begin position="84"/>
        <end position="117"/>
    </location>
</feature>
<dbReference type="AlphaFoldDB" id="A0A6J5VBN5"/>
<proteinExistence type="predicted"/>
<evidence type="ECO:0000313" key="2">
    <source>
        <dbReference type="EMBL" id="CAB4283318.1"/>
    </source>
</evidence>
<dbReference type="EMBL" id="CAEKDK010000006">
    <property type="protein sequence ID" value="CAB4283318.1"/>
    <property type="molecule type" value="Genomic_DNA"/>
</dbReference>
<protein>
    <submittedName>
        <fullName evidence="2">Uncharacterized protein</fullName>
    </submittedName>
</protein>
<feature type="compositionally biased region" description="Basic and acidic residues" evidence="1">
    <location>
        <begin position="141"/>
        <end position="150"/>
    </location>
</feature>
<feature type="region of interest" description="Disordered" evidence="1">
    <location>
        <begin position="131"/>
        <end position="154"/>
    </location>
</feature>
<dbReference type="InterPro" id="IPR050967">
    <property type="entry name" value="Thiamine_Salvage_TenA"/>
</dbReference>
<dbReference type="PANTHER" id="PTHR43198">
    <property type="entry name" value="BIFUNCTIONAL TH2 PROTEIN"/>
    <property type="match status" value="1"/>
</dbReference>
<feature type="compositionally biased region" description="Basic and acidic residues" evidence="1">
    <location>
        <begin position="84"/>
        <end position="109"/>
    </location>
</feature>
<organism evidence="2 3">
    <name type="scientific">Prunus armeniaca</name>
    <name type="common">Apricot</name>
    <name type="synonym">Armeniaca vulgaris</name>
    <dbReference type="NCBI Taxonomy" id="36596"/>
    <lineage>
        <taxon>Eukaryota</taxon>
        <taxon>Viridiplantae</taxon>
        <taxon>Streptophyta</taxon>
        <taxon>Embryophyta</taxon>
        <taxon>Tracheophyta</taxon>
        <taxon>Spermatophyta</taxon>
        <taxon>Magnoliopsida</taxon>
        <taxon>eudicotyledons</taxon>
        <taxon>Gunneridae</taxon>
        <taxon>Pentapetalae</taxon>
        <taxon>rosids</taxon>
        <taxon>fabids</taxon>
        <taxon>Rosales</taxon>
        <taxon>Rosaceae</taxon>
        <taxon>Amygdaloideae</taxon>
        <taxon>Amygdaleae</taxon>
        <taxon>Prunus</taxon>
    </lineage>
</organism>
<name>A0A6J5VBN5_PRUAR</name>
<dbReference type="PANTHER" id="PTHR43198:SF2">
    <property type="entry name" value="SI:CH1073-67J19.1-RELATED"/>
    <property type="match status" value="1"/>
</dbReference>
<sequence>MKDIPIVRDFELKLDIFNEISEKTKTKKLLRIFVGSSVDDLGPLLEAEIGIVINPCDHLLAVGYQFGMTFMPLLWAVIQKSKQMREGTGNEKPHDNKKPPHDDILEPKSAKPKNAGVKALSGSRLYFDGSEKPKSVCAKPPHYDILEPKPKNSGVNILSPKSTTLLTLLLKVKDAVKLSLAENEAKTAKDENVKVEKQQAEKPKSAANIPSIENEAKTAEDENVEKSNKLRSQRVLQTYLQLRMKLRLLKMRM</sequence>
<accession>A0A6J5VBN5</accession>
<feature type="region of interest" description="Disordered" evidence="1">
    <location>
        <begin position="184"/>
        <end position="227"/>
    </location>
</feature>
<evidence type="ECO:0000256" key="1">
    <source>
        <dbReference type="SAM" id="MobiDB-lite"/>
    </source>
</evidence>
<evidence type="ECO:0000313" key="3">
    <source>
        <dbReference type="Proteomes" id="UP000507222"/>
    </source>
</evidence>
<gene>
    <name evidence="2" type="ORF">CURHAP_LOCUS37653</name>
</gene>